<dbReference type="Proteomes" id="UP001056978">
    <property type="component" value="Chromosome 14"/>
</dbReference>
<organism evidence="1 2">
    <name type="scientific">Plasmodium brasilianum</name>
    <dbReference type="NCBI Taxonomy" id="5824"/>
    <lineage>
        <taxon>Eukaryota</taxon>
        <taxon>Sar</taxon>
        <taxon>Alveolata</taxon>
        <taxon>Apicomplexa</taxon>
        <taxon>Aconoidasida</taxon>
        <taxon>Haemosporida</taxon>
        <taxon>Plasmodiidae</taxon>
        <taxon>Plasmodium</taxon>
        <taxon>Plasmodium (Plasmodium)</taxon>
    </lineage>
</organism>
<keyword evidence="2" id="KW-1185">Reference proteome</keyword>
<sequence>MDELTKEKLISNISKKYDIKNINLYITNIEEHIIKIKNEGTSLIDEVFLAFNGSIGHLSLYSYLFDHNVNVDLNCLNFIYEHSYIEEEKVIEGENKNEKRVVDITKFDSDLMYYIVKEYKENYEEDYNLTIKDLEDIILKYKENIYEEAIKLYKEKYNDGGHPSVLFWSDAVNEIHIKDKTIITSVDAVKLTNTGHQHIIGILGLNRDGELVIQGIRNEVKLFINNNCVINHGIYCIGHIILVQGRMKLLNKTFYATEIMHPPRNYEDEKLEEDLFYGFENEKEKKEIKEYEIIVKSNDKKQNWVVMHDVYLDNPYTFEILEKMFSLYVNTYPDNDLPIGFIFMGDFISLKFDYNKSFNNIYVKGFEKLSVLLISKFKLILQNCYLVFIPGKNDPCACKNSIPKLPILPYYIKKFEENVNSFFSSKTKKKIIFATNPCRIRHFNKKMIFFRHDILNDLIWSSSINATQDEKKNLQNILVSTIIGQSHIFPITHDNRILKRYSSFLFLYPLPNFICISDNTCNSFISYASDNTNDAIISNSDLSFTRKKAFTVYNVLQHEAKRYVVPI</sequence>
<dbReference type="EMBL" id="CM043782">
    <property type="protein sequence ID" value="KAI4835050.1"/>
    <property type="molecule type" value="Genomic_DNA"/>
</dbReference>
<proteinExistence type="predicted"/>
<accession>A0ACB9Y438</accession>
<evidence type="ECO:0000313" key="1">
    <source>
        <dbReference type="EMBL" id="KAI4835050.1"/>
    </source>
</evidence>
<name>A0ACB9Y438_PLABR</name>
<comment type="caution">
    <text evidence="1">The sequence shown here is derived from an EMBL/GenBank/DDBJ whole genome shotgun (WGS) entry which is preliminary data.</text>
</comment>
<gene>
    <name evidence="1" type="ORF">MKS88_005733</name>
</gene>
<reference evidence="1" key="1">
    <citation type="submission" date="2022-06" db="EMBL/GenBank/DDBJ databases">
        <title>The First Complete Genome of the Simian Malaria Parasite Plasmodium brasilianum.</title>
        <authorList>
            <person name="Bajic M."/>
            <person name="Ravishankar S."/>
        </authorList>
    </citation>
    <scope>NUCLEOTIDE SEQUENCE</scope>
    <source>
        <strain evidence="1">Bolivian I</strain>
    </source>
</reference>
<protein>
    <submittedName>
        <fullName evidence="1">DNA polymerase epsilon subunit B</fullName>
    </submittedName>
</protein>
<evidence type="ECO:0000313" key="2">
    <source>
        <dbReference type="Proteomes" id="UP001056978"/>
    </source>
</evidence>